<feature type="compositionally biased region" description="Low complexity" evidence="1">
    <location>
        <begin position="94"/>
        <end position="104"/>
    </location>
</feature>
<feature type="region of interest" description="Disordered" evidence="1">
    <location>
        <begin position="35"/>
        <end position="104"/>
    </location>
</feature>
<dbReference type="Proteomes" id="UP001189429">
    <property type="component" value="Unassembled WGS sequence"/>
</dbReference>
<gene>
    <name evidence="2" type="ORF">PCOR1329_LOCUS80822</name>
</gene>
<evidence type="ECO:0000256" key="1">
    <source>
        <dbReference type="SAM" id="MobiDB-lite"/>
    </source>
</evidence>
<feature type="non-terminal residue" evidence="2">
    <location>
        <position position="1"/>
    </location>
</feature>
<feature type="non-terminal residue" evidence="2">
    <location>
        <position position="188"/>
    </location>
</feature>
<comment type="caution">
    <text evidence="2">The sequence shown here is derived from an EMBL/GenBank/DDBJ whole genome shotgun (WGS) entry which is preliminary data.</text>
</comment>
<proteinExistence type="predicted"/>
<feature type="compositionally biased region" description="Basic and acidic residues" evidence="1">
    <location>
        <begin position="35"/>
        <end position="62"/>
    </location>
</feature>
<reference evidence="2" key="1">
    <citation type="submission" date="2023-10" db="EMBL/GenBank/DDBJ databases">
        <authorList>
            <person name="Chen Y."/>
            <person name="Shah S."/>
            <person name="Dougan E. K."/>
            <person name="Thang M."/>
            <person name="Chan C."/>
        </authorList>
    </citation>
    <scope>NUCLEOTIDE SEQUENCE [LARGE SCALE GENOMIC DNA]</scope>
</reference>
<protein>
    <submittedName>
        <fullName evidence="2">Uncharacterized protein</fullName>
    </submittedName>
</protein>
<feature type="compositionally biased region" description="Low complexity" evidence="1">
    <location>
        <begin position="63"/>
        <end position="81"/>
    </location>
</feature>
<evidence type="ECO:0000313" key="3">
    <source>
        <dbReference type="Proteomes" id="UP001189429"/>
    </source>
</evidence>
<organism evidence="2 3">
    <name type="scientific">Prorocentrum cordatum</name>
    <dbReference type="NCBI Taxonomy" id="2364126"/>
    <lineage>
        <taxon>Eukaryota</taxon>
        <taxon>Sar</taxon>
        <taxon>Alveolata</taxon>
        <taxon>Dinophyceae</taxon>
        <taxon>Prorocentrales</taxon>
        <taxon>Prorocentraceae</taxon>
        <taxon>Prorocentrum</taxon>
    </lineage>
</organism>
<sequence>PIVVDAQARPKVMGRHVPEDVYGDLYASCERRWAAARDPRRHDWRKSRPADERDSKFDKREAANLLAAAKAPAAGAPAAASSERDAGPGDGALPPSQAAPASTTTAPITGVGVELVSNDHGCTSQAYNFGLFTTPDDCAQFVTLVPECSYRFMFSPERPEYGCRCCADSPSGLEKKAMAEWSLYEISL</sequence>
<evidence type="ECO:0000313" key="2">
    <source>
        <dbReference type="EMBL" id="CAK0904922.1"/>
    </source>
</evidence>
<name>A0ABN9Y2G4_9DINO</name>
<dbReference type="EMBL" id="CAUYUJ010021491">
    <property type="protein sequence ID" value="CAK0904922.1"/>
    <property type="molecule type" value="Genomic_DNA"/>
</dbReference>
<keyword evidence="3" id="KW-1185">Reference proteome</keyword>
<accession>A0ABN9Y2G4</accession>